<feature type="transmembrane region" description="Helical" evidence="7">
    <location>
        <begin position="12"/>
        <end position="33"/>
    </location>
</feature>
<evidence type="ECO:0000256" key="7">
    <source>
        <dbReference type="SAM" id="Phobius"/>
    </source>
</evidence>
<comment type="subcellular location">
    <subcellularLocation>
        <location evidence="1">Cell membrane</location>
        <topology evidence="1">Multi-pass membrane protein</topology>
    </subcellularLocation>
</comment>
<dbReference type="GO" id="GO:0005886">
    <property type="term" value="C:plasma membrane"/>
    <property type="evidence" value="ECO:0007669"/>
    <property type="project" value="UniProtKB-SubCell"/>
</dbReference>
<evidence type="ECO:0000256" key="1">
    <source>
        <dbReference type="ARBA" id="ARBA00004651"/>
    </source>
</evidence>
<feature type="transmembrane region" description="Helical" evidence="7">
    <location>
        <begin position="154"/>
        <end position="178"/>
    </location>
</feature>
<feature type="transmembrane region" description="Helical" evidence="7">
    <location>
        <begin position="81"/>
        <end position="100"/>
    </location>
</feature>
<keyword evidence="9" id="KW-1185">Reference proteome</keyword>
<name>A0A8B2NUI5_9HYPH</name>
<protein>
    <submittedName>
        <fullName evidence="8">LysE family translocator</fullName>
    </submittedName>
</protein>
<feature type="transmembrane region" description="Helical" evidence="7">
    <location>
        <begin position="190"/>
        <end position="209"/>
    </location>
</feature>
<sequence>MTFDALLPDPATLAVFIPAAALVASTPGANNLLSLSYGMRSGFGPTVVSLCGRMTAFAVLIVLVAVGLGAVVAASETAFTVIKWFGVAYLVWVGISMWRAPVSDDGLPVPSGTPLTLARRAFWVAMSNPKSMLIFTAFIPQFLSPAGFTAAEFIVLSALYLVVEFLFACGYAGAGASLRRLKLTASRLRWANRITGGTMIGAAGLLAAAQR</sequence>
<dbReference type="OrthoDB" id="9804822at2"/>
<dbReference type="PIRSF" id="PIRSF006324">
    <property type="entry name" value="LeuE"/>
    <property type="match status" value="1"/>
</dbReference>
<proteinExistence type="inferred from homology"/>
<evidence type="ECO:0000256" key="4">
    <source>
        <dbReference type="ARBA" id="ARBA00022692"/>
    </source>
</evidence>
<accession>A0A8B2NUI5</accession>
<reference evidence="8 9" key="1">
    <citation type="submission" date="2018-05" db="EMBL/GenBank/DDBJ databases">
        <title>Acuticoccus sediminis sp. nov., isolated from deep-sea sediment of Indian Ocean.</title>
        <authorList>
            <person name="Liu X."/>
            <person name="Lai Q."/>
            <person name="Du Y."/>
            <person name="Sun F."/>
            <person name="Zhang X."/>
            <person name="Wang S."/>
            <person name="Shao Z."/>
        </authorList>
    </citation>
    <scope>NUCLEOTIDE SEQUENCE [LARGE SCALE GENOMIC DNA]</scope>
    <source>
        <strain evidence="8 9">PTG4-2</strain>
    </source>
</reference>
<feature type="transmembrane region" description="Helical" evidence="7">
    <location>
        <begin position="54"/>
        <end position="75"/>
    </location>
</feature>
<evidence type="ECO:0000256" key="6">
    <source>
        <dbReference type="ARBA" id="ARBA00023136"/>
    </source>
</evidence>
<dbReference type="PANTHER" id="PTHR30086">
    <property type="entry name" value="ARGININE EXPORTER PROTEIN ARGO"/>
    <property type="match status" value="1"/>
</dbReference>
<gene>
    <name evidence="8" type="ORF">DLJ53_19915</name>
</gene>
<dbReference type="RefSeq" id="WP_111348473.1">
    <property type="nucleotide sequence ID" value="NZ_QHHQ01000004.1"/>
</dbReference>
<dbReference type="Proteomes" id="UP000249590">
    <property type="component" value="Unassembled WGS sequence"/>
</dbReference>
<comment type="similarity">
    <text evidence="2">Belongs to the Rht family.</text>
</comment>
<dbReference type="Pfam" id="PF01810">
    <property type="entry name" value="LysE"/>
    <property type="match status" value="1"/>
</dbReference>
<comment type="caution">
    <text evidence="8">The sequence shown here is derived from an EMBL/GenBank/DDBJ whole genome shotgun (WGS) entry which is preliminary data.</text>
</comment>
<feature type="transmembrane region" description="Helical" evidence="7">
    <location>
        <begin position="121"/>
        <end position="142"/>
    </location>
</feature>
<evidence type="ECO:0000256" key="5">
    <source>
        <dbReference type="ARBA" id="ARBA00022989"/>
    </source>
</evidence>
<organism evidence="8 9">
    <name type="scientific">Acuticoccus sediminis</name>
    <dbReference type="NCBI Taxonomy" id="2184697"/>
    <lineage>
        <taxon>Bacteria</taxon>
        <taxon>Pseudomonadati</taxon>
        <taxon>Pseudomonadota</taxon>
        <taxon>Alphaproteobacteria</taxon>
        <taxon>Hyphomicrobiales</taxon>
        <taxon>Amorphaceae</taxon>
        <taxon>Acuticoccus</taxon>
    </lineage>
</organism>
<dbReference type="AlphaFoldDB" id="A0A8B2NUI5"/>
<evidence type="ECO:0000256" key="3">
    <source>
        <dbReference type="ARBA" id="ARBA00022475"/>
    </source>
</evidence>
<keyword evidence="5 7" id="KW-1133">Transmembrane helix</keyword>
<keyword evidence="6 7" id="KW-0472">Membrane</keyword>
<dbReference type="InterPro" id="IPR001123">
    <property type="entry name" value="LeuE-type"/>
</dbReference>
<dbReference type="PANTHER" id="PTHR30086:SF14">
    <property type="entry name" value="HOMOSERINE_HOMOSERINE LACTONE EFFLUX PROTEIN"/>
    <property type="match status" value="1"/>
</dbReference>
<evidence type="ECO:0000256" key="2">
    <source>
        <dbReference type="ARBA" id="ARBA00007928"/>
    </source>
</evidence>
<evidence type="ECO:0000313" key="8">
    <source>
        <dbReference type="EMBL" id="RAH99999.1"/>
    </source>
</evidence>
<keyword evidence="3" id="KW-1003">Cell membrane</keyword>
<evidence type="ECO:0000313" key="9">
    <source>
        <dbReference type="Proteomes" id="UP000249590"/>
    </source>
</evidence>
<dbReference type="GO" id="GO:0042970">
    <property type="term" value="F:homoserine transmembrane transporter activity"/>
    <property type="evidence" value="ECO:0007669"/>
    <property type="project" value="TreeGrafter"/>
</dbReference>
<keyword evidence="4 7" id="KW-0812">Transmembrane</keyword>
<dbReference type="EMBL" id="QHHQ01000004">
    <property type="protein sequence ID" value="RAH99999.1"/>
    <property type="molecule type" value="Genomic_DNA"/>
</dbReference>